<evidence type="ECO:0000313" key="3">
    <source>
        <dbReference type="Proteomes" id="UP000789595"/>
    </source>
</evidence>
<keyword evidence="3" id="KW-1185">Reference proteome</keyword>
<accession>A0A8J2X2Y6</accession>
<comment type="caution">
    <text evidence="2">The sequence shown here is derived from an EMBL/GenBank/DDBJ whole genome shotgun (WGS) entry which is preliminary data.</text>
</comment>
<evidence type="ECO:0000256" key="1">
    <source>
        <dbReference type="SAM" id="MobiDB-lite"/>
    </source>
</evidence>
<organism evidence="2 3">
    <name type="scientific">Pelagomonas calceolata</name>
    <dbReference type="NCBI Taxonomy" id="35677"/>
    <lineage>
        <taxon>Eukaryota</taxon>
        <taxon>Sar</taxon>
        <taxon>Stramenopiles</taxon>
        <taxon>Ochrophyta</taxon>
        <taxon>Pelagophyceae</taxon>
        <taxon>Pelagomonadales</taxon>
        <taxon>Pelagomonadaceae</taxon>
        <taxon>Pelagomonas</taxon>
    </lineage>
</organism>
<dbReference type="Proteomes" id="UP000789595">
    <property type="component" value="Unassembled WGS sequence"/>
</dbReference>
<sequence length="108" mass="11059">MAQAHTASGIDAVLARCSAAHREALEETSSAAVAASQDAARKHERSQRVAIARCLRRLGCQVDSAGDEAVELVAVASTSYGATNAMPRAPPPPVAAASTAPKPGRRRG</sequence>
<dbReference type="AlphaFoldDB" id="A0A8J2X2Y6"/>
<gene>
    <name evidence="2" type="ORF">PECAL_3P22490</name>
</gene>
<dbReference type="EMBL" id="CAKKNE010000003">
    <property type="protein sequence ID" value="CAH0372266.1"/>
    <property type="molecule type" value="Genomic_DNA"/>
</dbReference>
<name>A0A8J2X2Y6_9STRA</name>
<protein>
    <submittedName>
        <fullName evidence="2">Uncharacterized protein</fullName>
    </submittedName>
</protein>
<proteinExistence type="predicted"/>
<evidence type="ECO:0000313" key="2">
    <source>
        <dbReference type="EMBL" id="CAH0372266.1"/>
    </source>
</evidence>
<reference evidence="2" key="1">
    <citation type="submission" date="2021-11" db="EMBL/GenBank/DDBJ databases">
        <authorList>
            <consortium name="Genoscope - CEA"/>
            <person name="William W."/>
        </authorList>
    </citation>
    <scope>NUCLEOTIDE SEQUENCE</scope>
</reference>
<feature type="region of interest" description="Disordered" evidence="1">
    <location>
        <begin position="82"/>
        <end position="108"/>
    </location>
</feature>